<comment type="caution">
    <text evidence="1">The sequence shown here is derived from an EMBL/GenBank/DDBJ whole genome shotgun (WGS) entry which is preliminary data.</text>
</comment>
<sequence length="382" mass="42173">MMEQKTVAVWWSIFLGVCKSEDVVVDMDGREGVLSYVEGGGHGYGYGVSPSAAPAPLMVGLTLIEGAADKGAVCSDGTSPGYHLHRGSGSGAISWLIQLETTPRGSSKYMEKQLPFPGWCNTVRNCVFRKTSIASTRIVLRYCDRASFKGSSQNELIFSSEVNKYASCHGRVDVPGNEECQAGSPFWMLCRWFVFDTTLRRVLRVITCYYKSQMPKQCWDVSCCGGCIKRAHPKESLPKCPGLAANFCSLFCVNVRENLPDSCTTTSHSDPTLVPSSLVPPTADPHGIWNDCKTNHELCNFTHIAFFQDLFSDNFRIEEPNAGSCKSFLCFRLRDRTHGSLPIPLIGNTGIAESVGDWYFDRKSVKPIDCAYSCDRTCHSLV</sequence>
<gene>
    <name evidence="1" type="ORF">MLD38_002986</name>
</gene>
<dbReference type="EMBL" id="CM042881">
    <property type="protein sequence ID" value="KAI4384901.1"/>
    <property type="molecule type" value="Genomic_DNA"/>
</dbReference>
<name>A0ACB9S0D5_9MYRT</name>
<organism evidence="1 2">
    <name type="scientific">Melastoma candidum</name>
    <dbReference type="NCBI Taxonomy" id="119954"/>
    <lineage>
        <taxon>Eukaryota</taxon>
        <taxon>Viridiplantae</taxon>
        <taxon>Streptophyta</taxon>
        <taxon>Embryophyta</taxon>
        <taxon>Tracheophyta</taxon>
        <taxon>Spermatophyta</taxon>
        <taxon>Magnoliopsida</taxon>
        <taxon>eudicotyledons</taxon>
        <taxon>Gunneridae</taxon>
        <taxon>Pentapetalae</taxon>
        <taxon>rosids</taxon>
        <taxon>malvids</taxon>
        <taxon>Myrtales</taxon>
        <taxon>Melastomataceae</taxon>
        <taxon>Melastomatoideae</taxon>
        <taxon>Melastomateae</taxon>
        <taxon>Melastoma</taxon>
    </lineage>
</organism>
<evidence type="ECO:0000313" key="2">
    <source>
        <dbReference type="Proteomes" id="UP001057402"/>
    </source>
</evidence>
<protein>
    <submittedName>
        <fullName evidence="1">Uncharacterized protein</fullName>
    </submittedName>
</protein>
<dbReference type="Proteomes" id="UP001057402">
    <property type="component" value="Chromosome 2"/>
</dbReference>
<evidence type="ECO:0000313" key="1">
    <source>
        <dbReference type="EMBL" id="KAI4384901.1"/>
    </source>
</evidence>
<proteinExistence type="predicted"/>
<accession>A0ACB9S0D5</accession>
<reference evidence="2" key="1">
    <citation type="journal article" date="2023" name="Front. Plant Sci.">
        <title>Chromosomal-level genome assembly of Melastoma candidum provides insights into trichome evolution.</title>
        <authorList>
            <person name="Zhong Y."/>
            <person name="Wu W."/>
            <person name="Sun C."/>
            <person name="Zou P."/>
            <person name="Liu Y."/>
            <person name="Dai S."/>
            <person name="Zhou R."/>
        </authorList>
    </citation>
    <scope>NUCLEOTIDE SEQUENCE [LARGE SCALE GENOMIC DNA]</scope>
</reference>
<keyword evidence="2" id="KW-1185">Reference proteome</keyword>